<evidence type="ECO:0000313" key="8">
    <source>
        <dbReference type="EMBL" id="QIP42566.1"/>
    </source>
</evidence>
<dbReference type="InterPro" id="IPR016039">
    <property type="entry name" value="Thiolase-like"/>
</dbReference>
<dbReference type="Gene3D" id="3.40.47.10">
    <property type="match status" value="2"/>
</dbReference>
<dbReference type="PANTHER" id="PTHR43365:SF1">
    <property type="entry name" value="ACETYL-COA C-ACYLTRANSFERASE"/>
    <property type="match status" value="1"/>
</dbReference>
<evidence type="ECO:0000256" key="2">
    <source>
        <dbReference type="ARBA" id="ARBA00022679"/>
    </source>
</evidence>
<dbReference type="Proteomes" id="UP000502345">
    <property type="component" value="Chromosome"/>
</dbReference>
<dbReference type="InterPro" id="IPR020613">
    <property type="entry name" value="Thiolase_CS"/>
</dbReference>
<name>A0A6G9D0S6_RHOER</name>
<dbReference type="PIRSF" id="PIRSF000429">
    <property type="entry name" value="Ac-CoA_Ac_transf"/>
    <property type="match status" value="1"/>
</dbReference>
<evidence type="ECO:0000256" key="1">
    <source>
        <dbReference type="ARBA" id="ARBA00010982"/>
    </source>
</evidence>
<dbReference type="InterPro" id="IPR020616">
    <property type="entry name" value="Thiolase_N"/>
</dbReference>
<gene>
    <name evidence="8" type="ORF">G9444_5323</name>
</gene>
<dbReference type="InterPro" id="IPR020617">
    <property type="entry name" value="Thiolase_C"/>
</dbReference>
<feature type="domain" description="Thiolase C-terminal" evidence="7">
    <location>
        <begin position="279"/>
        <end position="401"/>
    </location>
</feature>
<feature type="domain" description="Thiolase N-terminal" evidence="6">
    <location>
        <begin position="20"/>
        <end position="272"/>
    </location>
</feature>
<organism evidence="8 9">
    <name type="scientific">Rhodococcus erythropolis</name>
    <name type="common">Arthrobacter picolinophilus</name>
    <dbReference type="NCBI Taxonomy" id="1833"/>
    <lineage>
        <taxon>Bacteria</taxon>
        <taxon>Bacillati</taxon>
        <taxon>Actinomycetota</taxon>
        <taxon>Actinomycetes</taxon>
        <taxon>Mycobacteriales</taxon>
        <taxon>Nocardiaceae</taxon>
        <taxon>Rhodococcus</taxon>
        <taxon>Rhodococcus erythropolis group</taxon>
    </lineage>
</organism>
<sequence>MSQLTDRKLHEGANIMGHAVIVEAARTPIGRRRGALAGLHPAEILGAAQLGVLERAGVAPEDIGQIIGGCVTQAGEQSNNVTRQAWLHAGLPYSTAATTIDCACGSAQQAVHLISGLISSGQISAGIGCGVEAMSRVFLGQANAPGTGNPYPDDWTIDMGDQFTSAQRIAEKRGITRADVDAFGLESQRRAAKAWAEGRFDREIVPVKAPVVDKEGVPTGEIATVTRDGGLRETTAEALAGLKPVIEGHIHTAGNSSQISDGAAAVLLMSEERAQELGLKPRARIVASGMVGSDPFYHLDGPIESTQMVLDKAKMTLDDIDLVEINEAFASVVLSWAQVHGADLSKVNVNGGAIALGHPVGSTGARLITTALHELERSNKSTALVTMCAGGALSTATIIERI</sequence>
<dbReference type="CDD" id="cd00751">
    <property type="entry name" value="thiolase"/>
    <property type="match status" value="1"/>
</dbReference>
<evidence type="ECO:0000256" key="4">
    <source>
        <dbReference type="PIRSR" id="PIRSR000429-1"/>
    </source>
</evidence>
<dbReference type="NCBIfam" id="TIGR01930">
    <property type="entry name" value="AcCoA-C-Actrans"/>
    <property type="match status" value="1"/>
</dbReference>
<evidence type="ECO:0000256" key="3">
    <source>
        <dbReference type="ARBA" id="ARBA00023315"/>
    </source>
</evidence>
<feature type="active site" description="Proton acceptor" evidence="4">
    <location>
        <position position="358"/>
    </location>
</feature>
<evidence type="ECO:0000256" key="5">
    <source>
        <dbReference type="RuleBase" id="RU003557"/>
    </source>
</evidence>
<dbReference type="AlphaFoldDB" id="A0A6G9D0S6"/>
<evidence type="ECO:0000259" key="6">
    <source>
        <dbReference type="Pfam" id="PF00108"/>
    </source>
</evidence>
<keyword evidence="2 5" id="KW-0808">Transferase</keyword>
<dbReference type="EMBL" id="CP050124">
    <property type="protein sequence ID" value="QIP42566.1"/>
    <property type="molecule type" value="Genomic_DNA"/>
</dbReference>
<accession>A0A6G9D0S6</accession>
<dbReference type="GO" id="GO:0016747">
    <property type="term" value="F:acyltransferase activity, transferring groups other than amino-acyl groups"/>
    <property type="evidence" value="ECO:0007669"/>
    <property type="project" value="InterPro"/>
</dbReference>
<dbReference type="InterPro" id="IPR002155">
    <property type="entry name" value="Thiolase"/>
</dbReference>
<dbReference type="Pfam" id="PF00108">
    <property type="entry name" value="Thiolase_N"/>
    <property type="match status" value="1"/>
</dbReference>
<dbReference type="Pfam" id="PF02803">
    <property type="entry name" value="Thiolase_C"/>
    <property type="match status" value="1"/>
</dbReference>
<evidence type="ECO:0000313" key="9">
    <source>
        <dbReference type="Proteomes" id="UP000502345"/>
    </source>
</evidence>
<dbReference type="NCBIfam" id="NF005889">
    <property type="entry name" value="PRK07850.1"/>
    <property type="match status" value="1"/>
</dbReference>
<feature type="active site" description="Proton acceptor" evidence="4">
    <location>
        <position position="388"/>
    </location>
</feature>
<evidence type="ECO:0000259" key="7">
    <source>
        <dbReference type="Pfam" id="PF02803"/>
    </source>
</evidence>
<feature type="active site" description="Acyl-thioester intermediate" evidence="4">
    <location>
        <position position="104"/>
    </location>
</feature>
<keyword evidence="3 5" id="KW-0012">Acyltransferase</keyword>
<dbReference type="PROSITE" id="PS00737">
    <property type="entry name" value="THIOLASE_2"/>
    <property type="match status" value="1"/>
</dbReference>
<reference evidence="8 9" key="1">
    <citation type="submission" date="2020-03" db="EMBL/GenBank/DDBJ databases">
        <title>Screen low temperature-resistant strains for efficient degradation of petroleum hydrocarbons under the low temperature.</title>
        <authorList>
            <person name="Wang Y."/>
            <person name="Chen J."/>
        </authorList>
    </citation>
    <scope>NUCLEOTIDE SEQUENCE [LARGE SCALE GENOMIC DNA]</scope>
    <source>
        <strain evidence="8 9">KB1</strain>
    </source>
</reference>
<dbReference type="SUPFAM" id="SSF53901">
    <property type="entry name" value="Thiolase-like"/>
    <property type="match status" value="2"/>
</dbReference>
<protein>
    <submittedName>
        <fullName evidence="8">Acetyl-CoA C-acetyltransferase</fullName>
    </submittedName>
</protein>
<proteinExistence type="inferred from homology"/>
<comment type="similarity">
    <text evidence="1 5">Belongs to the thiolase-like superfamily. Thiolase family.</text>
</comment>
<dbReference type="PANTHER" id="PTHR43365">
    <property type="entry name" value="BLR7806 PROTEIN"/>
    <property type="match status" value="1"/>
</dbReference>